<dbReference type="GO" id="GO:0005506">
    <property type="term" value="F:iron ion binding"/>
    <property type="evidence" value="ECO:0007669"/>
    <property type="project" value="InterPro"/>
</dbReference>
<accession>A0A9P0DPK7</accession>
<evidence type="ECO:0000256" key="4">
    <source>
        <dbReference type="SAM" id="Phobius"/>
    </source>
</evidence>
<dbReference type="GO" id="GO:0034333">
    <property type="term" value="P:adherens junction assembly"/>
    <property type="evidence" value="ECO:0007669"/>
    <property type="project" value="TreeGrafter"/>
</dbReference>
<keyword evidence="3" id="KW-0143">Chaperone</keyword>
<dbReference type="PANTHER" id="PTHR12658:SF0">
    <property type="entry name" value="TUBULIN-SPECIFIC CHAPERONE D"/>
    <property type="match status" value="1"/>
</dbReference>
<name>A0A9P0DPK7_PHACE</name>
<dbReference type="InterPro" id="IPR056853">
    <property type="entry name" value="AGMP_C"/>
</dbReference>
<protein>
    <recommendedName>
        <fullName evidence="2">Tubulin-specific chaperone D</fullName>
    </recommendedName>
</protein>
<keyword evidence="10" id="KW-1185">Reference proteome</keyword>
<evidence type="ECO:0000259" key="6">
    <source>
        <dbReference type="Pfam" id="PF12612"/>
    </source>
</evidence>
<dbReference type="OrthoDB" id="10253476at2759"/>
<dbReference type="GO" id="GO:0070830">
    <property type="term" value="P:bicellular tight junction assembly"/>
    <property type="evidence" value="ECO:0007669"/>
    <property type="project" value="TreeGrafter"/>
</dbReference>
<feature type="transmembrane region" description="Helical" evidence="4">
    <location>
        <begin position="1455"/>
        <end position="1473"/>
    </location>
</feature>
<evidence type="ECO:0000259" key="5">
    <source>
        <dbReference type="Pfam" id="PF04116"/>
    </source>
</evidence>
<dbReference type="GO" id="GO:0005096">
    <property type="term" value="F:GTPase activator activity"/>
    <property type="evidence" value="ECO:0007669"/>
    <property type="project" value="InterPro"/>
</dbReference>
<keyword evidence="4" id="KW-1133">Transmembrane helix</keyword>
<dbReference type="InterPro" id="IPR022577">
    <property type="entry name" value="TBCD_C"/>
</dbReference>
<evidence type="ECO:0000259" key="7">
    <source>
        <dbReference type="Pfam" id="PF24858"/>
    </source>
</evidence>
<reference evidence="9" key="1">
    <citation type="submission" date="2022-01" db="EMBL/GenBank/DDBJ databases">
        <authorList>
            <person name="King R."/>
        </authorList>
    </citation>
    <scope>NUCLEOTIDE SEQUENCE</scope>
</reference>
<dbReference type="SUPFAM" id="SSF48371">
    <property type="entry name" value="ARM repeat"/>
    <property type="match status" value="2"/>
</dbReference>
<keyword evidence="4" id="KW-0472">Membrane</keyword>
<dbReference type="Gene3D" id="1.25.10.10">
    <property type="entry name" value="Leucine-rich Repeat Variant"/>
    <property type="match status" value="2"/>
</dbReference>
<dbReference type="InterPro" id="IPR011989">
    <property type="entry name" value="ARM-like"/>
</dbReference>
<dbReference type="GO" id="GO:0016491">
    <property type="term" value="F:oxidoreductase activity"/>
    <property type="evidence" value="ECO:0007669"/>
    <property type="project" value="InterPro"/>
</dbReference>
<feature type="domain" description="Alkylglycerol monooxygenase C-terminal" evidence="7">
    <location>
        <begin position="1376"/>
        <end position="1449"/>
    </location>
</feature>
<dbReference type="InterPro" id="IPR058033">
    <property type="entry name" value="ARM_TBCD_2nd"/>
</dbReference>
<dbReference type="Proteomes" id="UP001153737">
    <property type="component" value="Chromosome 7"/>
</dbReference>
<evidence type="ECO:0000313" key="9">
    <source>
        <dbReference type="EMBL" id="CAH1175633.1"/>
    </source>
</evidence>
<dbReference type="Pfam" id="PF25767">
    <property type="entry name" value="ARM_TBCD_2nd"/>
    <property type="match status" value="1"/>
</dbReference>
<dbReference type="PANTHER" id="PTHR12658">
    <property type="entry name" value="BETA-TUBULIN COFACTOR D"/>
    <property type="match status" value="1"/>
</dbReference>
<dbReference type="Pfam" id="PF23579">
    <property type="entry name" value="ARM_TBCD"/>
    <property type="match status" value="1"/>
</dbReference>
<dbReference type="Pfam" id="PF04116">
    <property type="entry name" value="FA_hydroxylase"/>
    <property type="match status" value="1"/>
</dbReference>
<feature type="domain" description="Tubulin-folding cofactor D C-terminal" evidence="6">
    <location>
        <begin position="881"/>
        <end position="1068"/>
    </location>
</feature>
<dbReference type="GO" id="GO:0008610">
    <property type="term" value="P:lipid biosynthetic process"/>
    <property type="evidence" value="ECO:0007669"/>
    <property type="project" value="InterPro"/>
</dbReference>
<evidence type="ECO:0000256" key="2">
    <source>
        <dbReference type="ARBA" id="ARBA00015003"/>
    </source>
</evidence>
<feature type="domain" description="Fatty acid hydroxylase" evidence="5">
    <location>
        <begin position="1157"/>
        <end position="1288"/>
    </location>
</feature>
<dbReference type="GO" id="GO:0048487">
    <property type="term" value="F:beta-tubulin binding"/>
    <property type="evidence" value="ECO:0007669"/>
    <property type="project" value="InterPro"/>
</dbReference>
<dbReference type="InterPro" id="IPR033162">
    <property type="entry name" value="TBCD"/>
</dbReference>
<dbReference type="GO" id="GO:0007021">
    <property type="term" value="P:tubulin complex assembly"/>
    <property type="evidence" value="ECO:0007669"/>
    <property type="project" value="InterPro"/>
</dbReference>
<sequence>MRMPVNGQNHEPPKEEEPFGLGCALEYFAEHEEVFGMIDNLTNIAGSETNVIEKAYEKFNFILSQYIEQPHLIDSHINVLLEKFIVIVRSNDSPMELKHLAFKFMFVVVNVRGYKVIVRHLPHEVGDFEPVLQLLERQDPSDPETWTTRYILLLWLSIIVIIPFHMSRFDGFDNSDEEKKTVMDRVLTIIKTYAVVSDKCRDAAAYLAHKFITRNDVKEKHLSTILEWVKELSLSENSNVFVKYGTLACVATILKHGKREDLLPYARNLLEWIVNAEFRKNSGSNIQKLVYKIIQRIGLTFLPPRIASWRYKRGNRSLAANLSSGDGSVASAPKECKEEVENDEEIEVPDEVEDVIDQLIEGLRCLDGVVRWSAAKGIGRVTGRLPKELADDVVGSILETFSPRETDSAWHGGCLALAELGRRGLLLPDRLPQVVPVVMKALVYDEPKGYASVGSHIRDAACFVCWAFSRAYDSEVLAPHVQEISSSLLVVTCFDKEINCRRAASAAFQENVGRQGNFPHGIEILTVADFFSVSVRNSAYLTISTFIAQFEQYRRPLIDHLLKRKVDHWDTSIRELTAKAFHNLTPTLPSYLVDTVLPSLFEKSISIDLNSRHGSVLAIGEILYALSKIAKERNQTIDTLLTEDLLTKTKNLVPIFRERLYFRGLGGELMKQACSDFIEKCSLAALPFHKDDVIEDWLQLLTECFSYEVAVIRAAAVKALPTLLSEYYVAKPDRCDAIVKTFNEELLSHSNEHTRMGFGLALGCLPKFVLLGNFDEVVSALMEASKITPNTAKWAESRRDSVKALSSVSRTMAENLGKEFSEDHVDKIYGILLEGLKDYTQDKRGDIGAWTREACVLGLQTLTFLLSENRPEMLNEDLLNRILSGVAQQAVEKIDRTRALAGRVFYSIIYHDPRIQNIAHQDDLCRIFPKEECDLLNWNSASSTFPKFVQLVQLPSYSYNLMLGLVCSIGGMTENLVKNSSSSLFAYLKTVDESKGSSEIRRICDIVLKLFTDHQKVDRITIPMFRFLDKLFDSGCIDCMVKDSETEFFKKILRLIQAEISACKDIYKLIDGITVLCQLIQAWPYFLLFMVLENVILWSDKKHDAYRLNDGLTSLSHGLIQHSGKLLFRGGESFMYFYLYEKFRLVNLPWDTPLTWYLAAVGVDFCYYWVHRACHEVHILWAQHQVHHSSEEFNLAVGLRQSLVQGWCGFIFYLPLAFFIPPAHFITHQQFNLLYQFWIHTKTITTLGPLEYIFNTPQHHRVHHGSNIYCLDKNYGGVFIIWDRIFGTFASEKQDEEIIYGLVYNQPSFNPLHLQTFYTEYVIDKFKSMQSWRYKLAAVFYGPSWQPGKPRLGLEEDKIKIVAREKYDVKLPVWCDIYLLAHFCVVVYGFQQLAAQHMSMNPFSVLAFVIYIIASLTTIGMLFDNCPYACAFELLRCTLLVTAIQRMGFPDIDGAVLFSVEVFFMVSGFFWFLQTIKVLQISTKLKSV</sequence>
<reference evidence="9" key="2">
    <citation type="submission" date="2022-10" db="EMBL/GenBank/DDBJ databases">
        <authorList>
            <consortium name="ENA_rothamsted_submissions"/>
            <consortium name="culmorum"/>
            <person name="King R."/>
        </authorList>
    </citation>
    <scope>NUCLEOTIDE SEQUENCE</scope>
</reference>
<dbReference type="Pfam" id="PF12612">
    <property type="entry name" value="TFCD_C"/>
    <property type="match status" value="1"/>
</dbReference>
<dbReference type="InterPro" id="IPR016024">
    <property type="entry name" value="ARM-type_fold"/>
</dbReference>
<feature type="transmembrane region" description="Helical" evidence="4">
    <location>
        <begin position="1403"/>
        <end position="1423"/>
    </location>
</feature>
<feature type="domain" description="Tubulin-folding cofactor D ARM repeats" evidence="8">
    <location>
        <begin position="286"/>
        <end position="522"/>
    </location>
</feature>
<proteinExistence type="inferred from homology"/>
<dbReference type="GO" id="GO:0007023">
    <property type="term" value="P:post-chaperonin tubulin folding pathway"/>
    <property type="evidence" value="ECO:0007669"/>
    <property type="project" value="InterPro"/>
</dbReference>
<dbReference type="GO" id="GO:0000226">
    <property type="term" value="P:microtubule cytoskeleton organization"/>
    <property type="evidence" value="ECO:0007669"/>
    <property type="project" value="TreeGrafter"/>
</dbReference>
<gene>
    <name evidence="9" type="ORF">PHAECO_LOCUS11189</name>
</gene>
<dbReference type="Pfam" id="PF24858">
    <property type="entry name" value="AGMP_C"/>
    <property type="match status" value="1"/>
</dbReference>
<comment type="similarity">
    <text evidence="1">Belongs to the TBCD family.</text>
</comment>
<organism evidence="9 10">
    <name type="scientific">Phaedon cochleariae</name>
    <name type="common">Mustard beetle</name>
    <dbReference type="NCBI Taxonomy" id="80249"/>
    <lineage>
        <taxon>Eukaryota</taxon>
        <taxon>Metazoa</taxon>
        <taxon>Ecdysozoa</taxon>
        <taxon>Arthropoda</taxon>
        <taxon>Hexapoda</taxon>
        <taxon>Insecta</taxon>
        <taxon>Pterygota</taxon>
        <taxon>Neoptera</taxon>
        <taxon>Endopterygota</taxon>
        <taxon>Coleoptera</taxon>
        <taxon>Polyphaga</taxon>
        <taxon>Cucujiformia</taxon>
        <taxon>Chrysomeloidea</taxon>
        <taxon>Chrysomelidae</taxon>
        <taxon>Chrysomelinae</taxon>
        <taxon>Chrysomelini</taxon>
        <taxon>Phaedon</taxon>
    </lineage>
</organism>
<evidence type="ECO:0000256" key="3">
    <source>
        <dbReference type="ARBA" id="ARBA00023186"/>
    </source>
</evidence>
<dbReference type="EMBL" id="OU896713">
    <property type="protein sequence ID" value="CAH1175633.1"/>
    <property type="molecule type" value="Genomic_DNA"/>
</dbReference>
<evidence type="ECO:0000259" key="8">
    <source>
        <dbReference type="Pfam" id="PF25767"/>
    </source>
</evidence>
<evidence type="ECO:0000313" key="10">
    <source>
        <dbReference type="Proteomes" id="UP001153737"/>
    </source>
</evidence>
<keyword evidence="4" id="KW-0812">Transmembrane</keyword>
<dbReference type="InterPro" id="IPR006694">
    <property type="entry name" value="Fatty_acid_hydroxylase"/>
</dbReference>
<dbReference type="GO" id="GO:0016328">
    <property type="term" value="C:lateral plasma membrane"/>
    <property type="evidence" value="ECO:0007669"/>
    <property type="project" value="TreeGrafter"/>
</dbReference>
<evidence type="ECO:0000256" key="1">
    <source>
        <dbReference type="ARBA" id="ARBA00006853"/>
    </source>
</evidence>